<organism evidence="3 4">
    <name type="scientific">Mesobacillus maritimus</name>
    <dbReference type="NCBI Taxonomy" id="1643336"/>
    <lineage>
        <taxon>Bacteria</taxon>
        <taxon>Bacillati</taxon>
        <taxon>Bacillota</taxon>
        <taxon>Bacilli</taxon>
        <taxon>Bacillales</taxon>
        <taxon>Bacillaceae</taxon>
        <taxon>Mesobacillus</taxon>
    </lineage>
</organism>
<evidence type="ECO:0000259" key="2">
    <source>
        <dbReference type="Pfam" id="PF01425"/>
    </source>
</evidence>
<dbReference type="Proteomes" id="UP000769780">
    <property type="component" value="Unassembled WGS sequence"/>
</dbReference>
<keyword evidence="4" id="KW-1185">Reference proteome</keyword>
<evidence type="ECO:0000313" key="4">
    <source>
        <dbReference type="Proteomes" id="UP000769780"/>
    </source>
</evidence>
<accession>A0ABS7K0L9</accession>
<evidence type="ECO:0000256" key="1">
    <source>
        <dbReference type="ARBA" id="ARBA00009199"/>
    </source>
</evidence>
<dbReference type="InterPro" id="IPR036928">
    <property type="entry name" value="AS_sf"/>
</dbReference>
<dbReference type="PROSITE" id="PS00571">
    <property type="entry name" value="AMIDASES"/>
    <property type="match status" value="1"/>
</dbReference>
<name>A0ABS7K0L9_9BACI</name>
<comment type="caution">
    <text evidence="3">The sequence shown here is derived from an EMBL/GenBank/DDBJ whole genome shotgun (WGS) entry which is preliminary data.</text>
</comment>
<dbReference type="EMBL" id="JACWFH010000006">
    <property type="protein sequence ID" value="MBY0095744.1"/>
    <property type="molecule type" value="Genomic_DNA"/>
</dbReference>
<proteinExistence type="inferred from homology"/>
<dbReference type="InterPro" id="IPR023631">
    <property type="entry name" value="Amidase_dom"/>
</dbReference>
<feature type="domain" description="Amidase" evidence="2">
    <location>
        <begin position="29"/>
        <end position="460"/>
    </location>
</feature>
<comment type="similarity">
    <text evidence="1">Belongs to the amidase family.</text>
</comment>
<dbReference type="Gene3D" id="3.90.1300.10">
    <property type="entry name" value="Amidase signature (AS) domain"/>
    <property type="match status" value="1"/>
</dbReference>
<protein>
    <submittedName>
        <fullName evidence="3">Amidase</fullName>
    </submittedName>
</protein>
<dbReference type="InterPro" id="IPR020556">
    <property type="entry name" value="Amidase_CS"/>
</dbReference>
<dbReference type="InterPro" id="IPR000120">
    <property type="entry name" value="Amidase"/>
</dbReference>
<evidence type="ECO:0000313" key="3">
    <source>
        <dbReference type="EMBL" id="MBY0095744.1"/>
    </source>
</evidence>
<dbReference type="PANTHER" id="PTHR11895">
    <property type="entry name" value="TRANSAMIDASE"/>
    <property type="match status" value="1"/>
</dbReference>
<dbReference type="SUPFAM" id="SSF75304">
    <property type="entry name" value="Amidase signature (AS) enzymes"/>
    <property type="match status" value="1"/>
</dbReference>
<reference evidence="3 4" key="1">
    <citation type="submission" date="2020-07" db="EMBL/GenBank/DDBJ databases">
        <title>Fungal Genomes of the International Space Station.</title>
        <authorList>
            <person name="Seuylemezian A."/>
            <person name="Singh N.K."/>
            <person name="Wood J."/>
            <person name="Venkateswaran K."/>
        </authorList>
    </citation>
    <scope>NUCLEOTIDE SEQUENCE [LARGE SCALE GENOMIC DNA]</scope>
    <source>
        <strain evidence="3 4">PL-B2</strain>
    </source>
</reference>
<dbReference type="RefSeq" id="WP_221870997.1">
    <property type="nucleotide sequence ID" value="NZ_JACWFH010000006.1"/>
</dbReference>
<dbReference type="PANTHER" id="PTHR11895:SF7">
    <property type="entry name" value="GLUTAMYL-TRNA(GLN) AMIDOTRANSFERASE SUBUNIT A, MITOCHONDRIAL"/>
    <property type="match status" value="1"/>
</dbReference>
<gene>
    <name evidence="3" type="ORF">H0185_02780</name>
</gene>
<dbReference type="Pfam" id="PF01425">
    <property type="entry name" value="Amidase"/>
    <property type="match status" value="1"/>
</dbReference>
<sequence length="485" mass="52888">MTTQQSQICQMSGSEQAHFIKKKQLSPVEVMDAVFDRIHSLNPTLNAFCVLDEENARKSAKQAEKAVMSGDELPPLHGVPIGIKDLVPTKGIRTTFGSKIYEHYIPDEDDVCVARLKDAGGIIIGKTNIPELGYQCITDNPLFGLTRNPWDLGKTPGGSSGGSAVAVATGMTSLTIGNDGGGSLRIPTSFCGLYGIKPSFGRVPLYPGCRNPKYPGASSWETLESNGPITKTVEDSALMLSIIKGPYHMDRHSLPNDGMNYMEQIKNTDLKGLKIAYSPDWGYVTVDPAVRKITEKAVKVFEQLGCEIEIAHPGFTDPLPAFGAIIARDSDLTGLRKLAEQYGEEMDPSLLAFIQKKWSAEELTDAAFVRQEVNIKMRTFMEKYDLVITPTSAVPPFEVGINGPNRINGQKVSRSHWLSFTAPFNMTGQPAANVPAGWTDDGLPVGLQIIGRHLDDSLVLRASTAFEEANPWRNHLPKLVAEVGF</sequence>